<keyword evidence="2" id="KW-1185">Reference proteome</keyword>
<accession>A0A4Y2DWI3</accession>
<dbReference type="EMBL" id="BGPR01000438">
    <property type="protein sequence ID" value="GBM20168.1"/>
    <property type="molecule type" value="Genomic_DNA"/>
</dbReference>
<proteinExistence type="predicted"/>
<name>A0A4Y2DWI3_ARAVE</name>
<dbReference type="Proteomes" id="UP000499080">
    <property type="component" value="Unassembled WGS sequence"/>
</dbReference>
<reference evidence="1 2" key="1">
    <citation type="journal article" date="2019" name="Sci. Rep.">
        <title>Orb-weaving spider Araneus ventricosus genome elucidates the spidroin gene catalogue.</title>
        <authorList>
            <person name="Kono N."/>
            <person name="Nakamura H."/>
            <person name="Ohtoshi R."/>
            <person name="Moran D.A.P."/>
            <person name="Shinohara A."/>
            <person name="Yoshida Y."/>
            <person name="Fujiwara M."/>
            <person name="Mori M."/>
            <person name="Tomita M."/>
            <person name="Arakawa K."/>
        </authorList>
    </citation>
    <scope>NUCLEOTIDE SEQUENCE [LARGE SCALE GENOMIC DNA]</scope>
</reference>
<comment type="caution">
    <text evidence="1">The sequence shown here is derived from an EMBL/GenBank/DDBJ whole genome shotgun (WGS) entry which is preliminary data.</text>
</comment>
<gene>
    <name evidence="1" type="ORF">AVEN_5692_1</name>
</gene>
<organism evidence="1 2">
    <name type="scientific">Araneus ventricosus</name>
    <name type="common">Orbweaver spider</name>
    <name type="synonym">Epeira ventricosa</name>
    <dbReference type="NCBI Taxonomy" id="182803"/>
    <lineage>
        <taxon>Eukaryota</taxon>
        <taxon>Metazoa</taxon>
        <taxon>Ecdysozoa</taxon>
        <taxon>Arthropoda</taxon>
        <taxon>Chelicerata</taxon>
        <taxon>Arachnida</taxon>
        <taxon>Araneae</taxon>
        <taxon>Araneomorphae</taxon>
        <taxon>Entelegynae</taxon>
        <taxon>Araneoidea</taxon>
        <taxon>Araneidae</taxon>
        <taxon>Araneus</taxon>
    </lineage>
</organism>
<sequence>MQFGLDKQTEKTLSTLAVRVQKLLIITSVLVSVSSTLMPVHGLPLDGSQQKSERNINEYNELHIWWLWYRTMVHLSVDHRWHTPPDVHLSVRRLMGHLSVSHRWHTPPDGSSKCEPPMAHTARWVI</sequence>
<evidence type="ECO:0000313" key="2">
    <source>
        <dbReference type="Proteomes" id="UP000499080"/>
    </source>
</evidence>
<dbReference type="AlphaFoldDB" id="A0A4Y2DWI3"/>
<protein>
    <submittedName>
        <fullName evidence="1">Uncharacterized protein</fullName>
    </submittedName>
</protein>
<evidence type="ECO:0000313" key="1">
    <source>
        <dbReference type="EMBL" id="GBM20168.1"/>
    </source>
</evidence>